<sequence length="317" mass="36021">MPYTIYKHLGLGEPKATTMRLLMANRSIKHPMGILYDILVKVDQFIFLTDFVILDCDIDAEIPIILVRPFLATRRALVDVKSGELMIQVNEDEVTLNICKSMKHPSDIQVLSTDDIIYEVVASVSHLMCMNEPLEAVLTNYDESKIQGYEEVVALLIGLGGGVGTAFKIGTKVIVHTDHAALHRRGCENQVADKLSRLEGKENDVPEVDIDHSFPDEQMFAITIKQTPWYADFTNYIVCGLMTDEMNFYQQKRFMFDVKKYFWGEIYLFRECVDHIIRRCVLKEKAVEIFHACHASPVGGHHSGVHTTAKVLQSGYY</sequence>
<gene>
    <name evidence="1" type="ORF">R3W88_026814</name>
</gene>
<dbReference type="Proteomes" id="UP001311915">
    <property type="component" value="Unassembled WGS sequence"/>
</dbReference>
<protein>
    <submittedName>
        <fullName evidence="1">Uncharacterized protein</fullName>
    </submittedName>
</protein>
<evidence type="ECO:0000313" key="1">
    <source>
        <dbReference type="EMBL" id="KAK4724035.1"/>
    </source>
</evidence>
<organism evidence="1 2">
    <name type="scientific">Solanum pinnatisectum</name>
    <name type="common">tansyleaf nightshade</name>
    <dbReference type="NCBI Taxonomy" id="50273"/>
    <lineage>
        <taxon>Eukaryota</taxon>
        <taxon>Viridiplantae</taxon>
        <taxon>Streptophyta</taxon>
        <taxon>Embryophyta</taxon>
        <taxon>Tracheophyta</taxon>
        <taxon>Spermatophyta</taxon>
        <taxon>Magnoliopsida</taxon>
        <taxon>eudicotyledons</taxon>
        <taxon>Gunneridae</taxon>
        <taxon>Pentapetalae</taxon>
        <taxon>asterids</taxon>
        <taxon>lamiids</taxon>
        <taxon>Solanales</taxon>
        <taxon>Solanaceae</taxon>
        <taxon>Solanoideae</taxon>
        <taxon>Solaneae</taxon>
        <taxon>Solanum</taxon>
    </lineage>
</organism>
<name>A0AAV9LGW2_9SOLN</name>
<proteinExistence type="predicted"/>
<keyword evidence="2" id="KW-1185">Reference proteome</keyword>
<comment type="caution">
    <text evidence="1">The sequence shown here is derived from an EMBL/GenBank/DDBJ whole genome shotgun (WGS) entry which is preliminary data.</text>
</comment>
<dbReference type="PANTHER" id="PTHR33067:SF9">
    <property type="entry name" value="RNA-DIRECTED DNA POLYMERASE"/>
    <property type="match status" value="1"/>
</dbReference>
<dbReference type="Gene3D" id="2.40.70.10">
    <property type="entry name" value="Acid Proteases"/>
    <property type="match status" value="1"/>
</dbReference>
<evidence type="ECO:0000313" key="2">
    <source>
        <dbReference type="Proteomes" id="UP001311915"/>
    </source>
</evidence>
<accession>A0AAV9LGW2</accession>
<dbReference type="PANTHER" id="PTHR33067">
    <property type="entry name" value="RNA-DIRECTED DNA POLYMERASE-RELATED"/>
    <property type="match status" value="1"/>
</dbReference>
<reference evidence="1 2" key="1">
    <citation type="submission" date="2023-10" db="EMBL/GenBank/DDBJ databases">
        <title>Genome-Wide Identification Analysis in wild type Solanum Pinnatisectum Reveals Some Genes Defensing Phytophthora Infestans.</title>
        <authorList>
            <person name="Sun C."/>
        </authorList>
    </citation>
    <scope>NUCLEOTIDE SEQUENCE [LARGE SCALE GENOMIC DNA]</scope>
    <source>
        <strain evidence="1">LQN</strain>
        <tissue evidence="1">Leaf</tissue>
    </source>
</reference>
<dbReference type="InterPro" id="IPR021109">
    <property type="entry name" value="Peptidase_aspartic_dom_sf"/>
</dbReference>
<dbReference type="EMBL" id="JAWPEI010000006">
    <property type="protein sequence ID" value="KAK4724035.1"/>
    <property type="molecule type" value="Genomic_DNA"/>
</dbReference>
<dbReference type="AlphaFoldDB" id="A0AAV9LGW2"/>